<comment type="caution">
    <text evidence="2">The sequence shown here is derived from an EMBL/GenBank/DDBJ whole genome shotgun (WGS) entry which is preliminary data.</text>
</comment>
<feature type="region of interest" description="Disordered" evidence="1">
    <location>
        <begin position="430"/>
        <end position="690"/>
    </location>
</feature>
<feature type="compositionally biased region" description="Basic and acidic residues" evidence="1">
    <location>
        <begin position="39"/>
        <end position="49"/>
    </location>
</feature>
<feature type="region of interest" description="Disordered" evidence="1">
    <location>
        <begin position="267"/>
        <end position="287"/>
    </location>
</feature>
<evidence type="ECO:0000256" key="1">
    <source>
        <dbReference type="SAM" id="MobiDB-lite"/>
    </source>
</evidence>
<accession>A0A8H4QVA1</accession>
<feature type="compositionally biased region" description="Basic and acidic residues" evidence="1">
    <location>
        <begin position="583"/>
        <end position="602"/>
    </location>
</feature>
<name>A0A8H4QVA1_9AGAR</name>
<sequence length="690" mass="76448">MSVNSLPSFNETFNSSHSRSLHNNTNALPPIIHSSSRKRSNDDDVRVKDESDDDQGAPPPSSLIASPHKKRRVTVSGAAPHPLNVDVRAAPDQASSTPISPVVMGFTIQRDNPTAIEQVRSMISVKQKQKAIIEQRRGSAAGIVSSASGETPASRNNNNANTPRRPPPSPKQTSLHVQQQQQQQAAPPAPAPPQPQHSLLPPPISFARRRAALMGGKKKPADIVISPREAHTRDQLQPAIQSAPPIPQAGGQSAFYTGRFQMALPRLPNISGDNPRRVATNVPPTPTRLSTSLAIQQQERGSFVQQIHNSSINAGVNHTPSNRSPPAPSVPISHAAMVPPTPTSLHRPGYQGDKAAFLAPFDMFYDALNDSKQLKVWLGDQLHKSQALVQSLTLQQEKMGETIDALVEKKLSGMKAEMAGLRRRVEDLEETLHRSQQQQRRGSFDHHQQQKQHYQQQQQHHQSQQQQNGVMGPSHPDAMYTFPSVSDSTSSNTRLRPDLTKRTSSPGWQQQQQQQQQQQLHRGPAPNSDRDRDQGNGNGAGRGGGNSPDARRVSSIRQQHDLPPPQHPAASTSTMQSSPPLPYRERERERDRNPDRDREREQGLSPTPPSTSRIARPAPLSRHGSSHTSGVPLPMLDRDHERDRENREKEREWERERERERDRDDSTNAASRRPGSRRNSVSMADPDKET</sequence>
<feature type="compositionally biased region" description="Low complexity" evidence="1">
    <location>
        <begin position="451"/>
        <end position="467"/>
    </location>
</feature>
<gene>
    <name evidence="2" type="ORF">D9613_006083</name>
</gene>
<feature type="compositionally biased region" description="Polar residues" evidence="1">
    <location>
        <begin position="569"/>
        <end position="578"/>
    </location>
</feature>
<feature type="compositionally biased region" description="Basic and acidic residues" evidence="1">
    <location>
        <begin position="636"/>
        <end position="666"/>
    </location>
</feature>
<feature type="region of interest" description="Disordered" evidence="1">
    <location>
        <begin position="134"/>
        <end position="202"/>
    </location>
</feature>
<dbReference type="EMBL" id="JAACJL010000030">
    <property type="protein sequence ID" value="KAF4617843.1"/>
    <property type="molecule type" value="Genomic_DNA"/>
</dbReference>
<protein>
    <submittedName>
        <fullName evidence="2">Uncharacterized protein</fullName>
    </submittedName>
</protein>
<feature type="compositionally biased region" description="Low complexity" evidence="1">
    <location>
        <begin position="138"/>
        <end position="163"/>
    </location>
</feature>
<keyword evidence="3" id="KW-1185">Reference proteome</keyword>
<reference evidence="2 3" key="1">
    <citation type="submission" date="2019-12" db="EMBL/GenBank/DDBJ databases">
        <authorList>
            <person name="Floudas D."/>
            <person name="Bentzer J."/>
            <person name="Ahren D."/>
            <person name="Johansson T."/>
            <person name="Persson P."/>
            <person name="Tunlid A."/>
        </authorList>
    </citation>
    <scope>NUCLEOTIDE SEQUENCE [LARGE SCALE GENOMIC DNA]</scope>
    <source>
        <strain evidence="2 3">CBS 102.39</strain>
    </source>
</reference>
<feature type="compositionally biased region" description="Polar residues" evidence="1">
    <location>
        <begin position="483"/>
        <end position="494"/>
    </location>
</feature>
<evidence type="ECO:0000313" key="2">
    <source>
        <dbReference type="EMBL" id="KAF4617843.1"/>
    </source>
</evidence>
<feature type="compositionally biased region" description="Low complexity" evidence="1">
    <location>
        <begin position="509"/>
        <end position="519"/>
    </location>
</feature>
<feature type="compositionally biased region" description="Gly residues" evidence="1">
    <location>
        <begin position="536"/>
        <end position="546"/>
    </location>
</feature>
<evidence type="ECO:0000313" key="3">
    <source>
        <dbReference type="Proteomes" id="UP000521872"/>
    </source>
</evidence>
<organism evidence="2 3">
    <name type="scientific">Agrocybe pediades</name>
    <dbReference type="NCBI Taxonomy" id="84607"/>
    <lineage>
        <taxon>Eukaryota</taxon>
        <taxon>Fungi</taxon>
        <taxon>Dikarya</taxon>
        <taxon>Basidiomycota</taxon>
        <taxon>Agaricomycotina</taxon>
        <taxon>Agaricomycetes</taxon>
        <taxon>Agaricomycetidae</taxon>
        <taxon>Agaricales</taxon>
        <taxon>Agaricineae</taxon>
        <taxon>Strophariaceae</taxon>
        <taxon>Agrocybe</taxon>
    </lineage>
</organism>
<feature type="region of interest" description="Disordered" evidence="1">
    <location>
        <begin position="1"/>
        <end position="98"/>
    </location>
</feature>
<feature type="compositionally biased region" description="Pro residues" evidence="1">
    <location>
        <begin position="187"/>
        <end position="202"/>
    </location>
</feature>
<proteinExistence type="predicted"/>
<feature type="region of interest" description="Disordered" evidence="1">
    <location>
        <begin position="315"/>
        <end position="343"/>
    </location>
</feature>
<dbReference type="Proteomes" id="UP000521872">
    <property type="component" value="Unassembled WGS sequence"/>
</dbReference>
<dbReference type="AlphaFoldDB" id="A0A8H4QVA1"/>
<feature type="compositionally biased region" description="Polar residues" evidence="1">
    <location>
        <begin position="1"/>
        <end position="27"/>
    </location>
</feature>